<dbReference type="Gene3D" id="1.25.40.10">
    <property type="entry name" value="Tetratricopeptide repeat domain"/>
    <property type="match status" value="2"/>
</dbReference>
<dbReference type="Pfam" id="PF13374">
    <property type="entry name" value="TPR_10"/>
    <property type="match status" value="1"/>
</dbReference>
<dbReference type="CDD" id="cd01949">
    <property type="entry name" value="GGDEF"/>
    <property type="match status" value="1"/>
</dbReference>
<evidence type="ECO:0000313" key="5">
    <source>
        <dbReference type="Proteomes" id="UP001597380"/>
    </source>
</evidence>
<dbReference type="PANTHER" id="PTHR45138">
    <property type="entry name" value="REGULATORY COMPONENTS OF SENSORY TRANSDUCTION SYSTEM"/>
    <property type="match status" value="1"/>
</dbReference>
<comment type="catalytic activity">
    <reaction evidence="2">
        <text>2 GTP = 3',3'-c-di-GMP + 2 diphosphate</text>
        <dbReference type="Rhea" id="RHEA:24898"/>
        <dbReference type="ChEBI" id="CHEBI:33019"/>
        <dbReference type="ChEBI" id="CHEBI:37565"/>
        <dbReference type="ChEBI" id="CHEBI:58805"/>
        <dbReference type="EC" id="2.7.7.65"/>
    </reaction>
</comment>
<reference evidence="5" key="1">
    <citation type="journal article" date="2019" name="Int. J. Syst. Evol. Microbiol.">
        <title>The Global Catalogue of Microorganisms (GCM) 10K type strain sequencing project: providing services to taxonomists for standard genome sequencing and annotation.</title>
        <authorList>
            <consortium name="The Broad Institute Genomics Platform"/>
            <consortium name="The Broad Institute Genome Sequencing Center for Infectious Disease"/>
            <person name="Wu L."/>
            <person name="Ma J."/>
        </authorList>
    </citation>
    <scope>NUCLEOTIDE SEQUENCE [LARGE SCALE GENOMIC DNA]</scope>
    <source>
        <strain evidence="5">CGMCC 1.10992</strain>
    </source>
</reference>
<dbReference type="InterPro" id="IPR043128">
    <property type="entry name" value="Rev_trsase/Diguanyl_cyclase"/>
</dbReference>
<evidence type="ECO:0000256" key="2">
    <source>
        <dbReference type="ARBA" id="ARBA00034247"/>
    </source>
</evidence>
<dbReference type="SUPFAM" id="SSF48452">
    <property type="entry name" value="TPR-like"/>
    <property type="match status" value="1"/>
</dbReference>
<keyword evidence="4" id="KW-0548">Nucleotidyltransferase</keyword>
<dbReference type="InterPro" id="IPR000160">
    <property type="entry name" value="GGDEF_dom"/>
</dbReference>
<dbReference type="SUPFAM" id="SSF55781">
    <property type="entry name" value="GAF domain-like"/>
    <property type="match status" value="1"/>
</dbReference>
<dbReference type="SMART" id="SM00267">
    <property type="entry name" value="GGDEF"/>
    <property type="match status" value="1"/>
</dbReference>
<protein>
    <recommendedName>
        <fullName evidence="1">diguanylate cyclase</fullName>
        <ecNumber evidence="1">2.7.7.65</ecNumber>
    </recommendedName>
</protein>
<feature type="domain" description="GGDEF" evidence="3">
    <location>
        <begin position="911"/>
        <end position="1058"/>
    </location>
</feature>
<dbReference type="Pfam" id="PF01590">
    <property type="entry name" value="GAF"/>
    <property type="match status" value="1"/>
</dbReference>
<comment type="caution">
    <text evidence="4">The sequence shown here is derived from an EMBL/GenBank/DDBJ whole genome shotgun (WGS) entry which is preliminary data.</text>
</comment>
<name>A0ABW4XU93_9GAMM</name>
<gene>
    <name evidence="4" type="ORF">ACFSJ3_15630</name>
</gene>
<proteinExistence type="predicted"/>
<dbReference type="NCBIfam" id="TIGR00254">
    <property type="entry name" value="GGDEF"/>
    <property type="match status" value="1"/>
</dbReference>
<dbReference type="InterPro" id="IPR050469">
    <property type="entry name" value="Diguanylate_Cyclase"/>
</dbReference>
<sequence length="1066" mass="122249">MTARPLFSDALQLNWQRANDEQATFGFYQSDCADRFCRFVSAFAKTQKVPLLRIQLQPQTEFSPYHALLALFRQRMAESHLDPEEMAMFATDYLPLQRRLSGWLKGESEPRPELAVIDDLNFEQVVLRKAILRLLELLLDEPTVIAVTGWHYASPSAIDVLRSMVEAKISAPIMIMVCIDTQYALNNRQEDEQWESFLDWMDDLYLLNRVPLHKEPAEFHWVSPMIGDVAIKHVSENMDCMAWPEAVNAARLLLRRADLSDRERIQLQLNLSWALLCLGELDEALHEMELLQEWPALLACPRCHVKLMCMFALTQVCKQSFEHALQSAQRAIEVANQADDDYLRAQALFIDFYTHDKSTTPVSIEEFERLNRLLAIYKMGCSRLYCLRNYYNFLRFYDNLEAETAINFTQQAVDLARILGHRQGIAAAYHSKGIIYSYISNYHATFRCFGVSSRIREELGESLEIVRMHNGIGYFNTLLEHYPGAMKEYLAAYATARRVGDYSELVVTLYNFAWLYFCTRNYRDALQILEQLVRICRIRQLTHFPFRNLYDVFSLKGFCHAKLGELARAQQSLDRLNGLPFQPSRTGKFLRSMLQGAVYSAMSDLGKAREQFEQAPELLGKVVDMDSRLIPQCYLELVSVYSRQGDWQSCDQLLESSLEMCERLELPKFRSLFLQVKDDVSLRLPVDTSTLPNQVLGRVSLQLDELVIMVKQDTKLSQANQRLREIQLVSRLQSLPERISCPQLLASETLKLVCGNFALQAGVIHKRKGSHWEIWTQVGELPQQLQLESHLMQVQASQRILVDNRMHSQGEGGQRATYDSVVCLPLFSDQQLTAILTLCAFDSNRFFDRQDQSTLQMLSRQLSSQLQQLAHSERLVKMSTTDVLTGLYNRQALQARLEQELESMRMKPDGQVCSVAYMDLDNFKTVNDNLGHGVGDEVLKAFADLLQSCLRHEDVAARWGGDEFVVLFPNTDRMQAQVVAERLLSTLEERQYFIPELTKWAGLEQLTIPIQLNCSIGISECTAKDIGGIDEDWLLLQADKALYCAKDEGKGRVKLSEPPAVYYSNV</sequence>
<dbReference type="Pfam" id="PF00990">
    <property type="entry name" value="GGDEF"/>
    <property type="match status" value="1"/>
</dbReference>
<accession>A0ABW4XU93</accession>
<dbReference type="Gene3D" id="3.30.450.40">
    <property type="match status" value="1"/>
</dbReference>
<dbReference type="InterPro" id="IPR003018">
    <property type="entry name" value="GAF"/>
</dbReference>
<dbReference type="EC" id="2.7.7.65" evidence="1"/>
<dbReference type="SMART" id="SM00065">
    <property type="entry name" value="GAF"/>
    <property type="match status" value="1"/>
</dbReference>
<evidence type="ECO:0000313" key="4">
    <source>
        <dbReference type="EMBL" id="MFD2097429.1"/>
    </source>
</evidence>
<evidence type="ECO:0000256" key="1">
    <source>
        <dbReference type="ARBA" id="ARBA00012528"/>
    </source>
</evidence>
<evidence type="ECO:0000259" key="3">
    <source>
        <dbReference type="PROSITE" id="PS50887"/>
    </source>
</evidence>
<dbReference type="Proteomes" id="UP001597380">
    <property type="component" value="Unassembled WGS sequence"/>
</dbReference>
<organism evidence="4 5">
    <name type="scientific">Corallincola platygyrae</name>
    <dbReference type="NCBI Taxonomy" id="1193278"/>
    <lineage>
        <taxon>Bacteria</taxon>
        <taxon>Pseudomonadati</taxon>
        <taxon>Pseudomonadota</taxon>
        <taxon>Gammaproteobacteria</taxon>
        <taxon>Alteromonadales</taxon>
        <taxon>Psychromonadaceae</taxon>
        <taxon>Corallincola</taxon>
    </lineage>
</organism>
<keyword evidence="5" id="KW-1185">Reference proteome</keyword>
<dbReference type="PROSITE" id="PS50887">
    <property type="entry name" value="GGDEF"/>
    <property type="match status" value="1"/>
</dbReference>
<dbReference type="Gene3D" id="3.30.70.270">
    <property type="match status" value="1"/>
</dbReference>
<dbReference type="InterPro" id="IPR029787">
    <property type="entry name" value="Nucleotide_cyclase"/>
</dbReference>
<dbReference type="InterPro" id="IPR029016">
    <property type="entry name" value="GAF-like_dom_sf"/>
</dbReference>
<dbReference type="GO" id="GO:0052621">
    <property type="term" value="F:diguanylate cyclase activity"/>
    <property type="evidence" value="ECO:0007669"/>
    <property type="project" value="UniProtKB-EC"/>
</dbReference>
<dbReference type="PANTHER" id="PTHR45138:SF9">
    <property type="entry name" value="DIGUANYLATE CYCLASE DGCM-RELATED"/>
    <property type="match status" value="1"/>
</dbReference>
<keyword evidence="4" id="KW-0808">Transferase</keyword>
<dbReference type="EMBL" id="JBHUHT010000017">
    <property type="protein sequence ID" value="MFD2097429.1"/>
    <property type="molecule type" value="Genomic_DNA"/>
</dbReference>
<dbReference type="SUPFAM" id="SSF55073">
    <property type="entry name" value="Nucleotide cyclase"/>
    <property type="match status" value="1"/>
</dbReference>
<dbReference type="RefSeq" id="WP_345340591.1">
    <property type="nucleotide sequence ID" value="NZ_BAABLI010000015.1"/>
</dbReference>
<dbReference type="InterPro" id="IPR011990">
    <property type="entry name" value="TPR-like_helical_dom_sf"/>
</dbReference>